<dbReference type="Gene3D" id="3.40.605.10">
    <property type="entry name" value="Aldehyde Dehydrogenase, Chain A, domain 1"/>
    <property type="match status" value="1"/>
</dbReference>
<keyword evidence="3" id="KW-0520">NAD</keyword>
<evidence type="ECO:0000256" key="1">
    <source>
        <dbReference type="ARBA" id="ARBA00009986"/>
    </source>
</evidence>
<dbReference type="Gene3D" id="3.40.309.10">
    <property type="entry name" value="Aldehyde Dehydrogenase, Chain A, domain 2"/>
    <property type="match status" value="1"/>
</dbReference>
<accession>A0A8K0XKL6</accession>
<evidence type="ECO:0000259" key="6">
    <source>
        <dbReference type="Pfam" id="PF00171"/>
    </source>
</evidence>
<dbReference type="Proteomes" id="UP000813824">
    <property type="component" value="Unassembled WGS sequence"/>
</dbReference>
<dbReference type="InterPro" id="IPR016161">
    <property type="entry name" value="Ald_DH/histidinol_DH"/>
</dbReference>
<evidence type="ECO:0000256" key="5">
    <source>
        <dbReference type="RuleBase" id="RU003345"/>
    </source>
</evidence>
<dbReference type="OrthoDB" id="310895at2759"/>
<dbReference type="InterPro" id="IPR015590">
    <property type="entry name" value="Aldehyde_DH_dom"/>
</dbReference>
<dbReference type="PANTHER" id="PTHR42986">
    <property type="entry name" value="BENZALDEHYDE DEHYDROGENASE YFMT"/>
    <property type="match status" value="1"/>
</dbReference>
<gene>
    <name evidence="7" type="ORF">BXZ70DRAFT_958013</name>
</gene>
<comment type="similarity">
    <text evidence="1 5">Belongs to the aldehyde dehydrogenase family.</text>
</comment>
<dbReference type="Pfam" id="PF00171">
    <property type="entry name" value="Aldedh"/>
    <property type="match status" value="1"/>
</dbReference>
<name>A0A8K0XKL6_9AGAR</name>
<dbReference type="InterPro" id="IPR016162">
    <property type="entry name" value="Ald_DH_N"/>
</dbReference>
<feature type="domain" description="Aldehyde dehydrogenase" evidence="6">
    <location>
        <begin position="24"/>
        <end position="470"/>
    </location>
</feature>
<dbReference type="PANTHER" id="PTHR42986:SF1">
    <property type="entry name" value="BENZALDEHYDE DEHYDROGENASE YFMT"/>
    <property type="match status" value="1"/>
</dbReference>
<feature type="active site" evidence="4">
    <location>
        <position position="259"/>
    </location>
</feature>
<keyword evidence="2 5" id="KW-0560">Oxidoreductase</keyword>
<evidence type="ECO:0000256" key="2">
    <source>
        <dbReference type="ARBA" id="ARBA00023002"/>
    </source>
</evidence>
<organism evidence="7 8">
    <name type="scientific">Cristinia sonorae</name>
    <dbReference type="NCBI Taxonomy" id="1940300"/>
    <lineage>
        <taxon>Eukaryota</taxon>
        <taxon>Fungi</taxon>
        <taxon>Dikarya</taxon>
        <taxon>Basidiomycota</taxon>
        <taxon>Agaricomycotina</taxon>
        <taxon>Agaricomycetes</taxon>
        <taxon>Agaricomycetidae</taxon>
        <taxon>Agaricales</taxon>
        <taxon>Pleurotineae</taxon>
        <taxon>Stephanosporaceae</taxon>
        <taxon>Cristinia</taxon>
    </lineage>
</organism>
<dbReference type="InterPro" id="IPR029510">
    <property type="entry name" value="Ald_DH_CS_GLU"/>
</dbReference>
<proteinExistence type="inferred from homology"/>
<dbReference type="SUPFAM" id="SSF53720">
    <property type="entry name" value="ALDH-like"/>
    <property type="match status" value="1"/>
</dbReference>
<dbReference type="GO" id="GO:0016620">
    <property type="term" value="F:oxidoreductase activity, acting on the aldehyde or oxo group of donors, NAD or NADP as acceptor"/>
    <property type="evidence" value="ECO:0007669"/>
    <property type="project" value="InterPro"/>
</dbReference>
<evidence type="ECO:0000256" key="3">
    <source>
        <dbReference type="ARBA" id="ARBA00023027"/>
    </source>
</evidence>
<evidence type="ECO:0000256" key="4">
    <source>
        <dbReference type="PROSITE-ProRule" id="PRU10007"/>
    </source>
</evidence>
<dbReference type="EMBL" id="JAEVFJ010000047">
    <property type="protein sequence ID" value="KAH8083756.1"/>
    <property type="molecule type" value="Genomic_DNA"/>
</dbReference>
<dbReference type="PROSITE" id="PS00687">
    <property type="entry name" value="ALDEHYDE_DEHYDR_GLU"/>
    <property type="match status" value="1"/>
</dbReference>
<sequence length="491" mass="52686">MAAVDSLPFTHLFIDGQQRPASDHKFFAIRNPYTRNVVGYAAAASKQDCLDAIETADKAFMQWQHSTLEQRRTIFLKVADLLLTERYGQKIAAAVNAESAAADHVIQYNIFASASAVRDIACATSELAGRILPSQVPGGQVFIQRRPKGVIFGISPWNVPILLSVRAVGIPILCGNTAILKCSEATPRSQAIVFELFQEAGLPNGVLNFISMDRDDASELTKDIIAHPLVRKINFTGSDVVGKIIAAEAAKHLKECILELGGKAPVVVLNDADLPKAAKAIVSSALIHSGQACMSTERVLIQRKVSENLIPLIVELMMSMTVGDTSEKTGNLSSLFSEASASRIVEFIEEAKKDGAEVLVGDGKNDGAVIRPHILTGCRPGMKIWDRETFGPVLVISVADTVEELISLANASDYSLAAGVWSGNLATAMNVAGRIRAGFTNINGPTVHIEGNKHFGLGGASGYGRFDVESFTDMRWVVVHPDGPIQYPLVG</sequence>
<dbReference type="AlphaFoldDB" id="A0A8K0XKL6"/>
<comment type="caution">
    <text evidence="7">The sequence shown here is derived from an EMBL/GenBank/DDBJ whole genome shotgun (WGS) entry which is preliminary data.</text>
</comment>
<reference evidence="7" key="1">
    <citation type="journal article" date="2021" name="New Phytol.">
        <title>Evolutionary innovations through gain and loss of genes in the ectomycorrhizal Boletales.</title>
        <authorList>
            <person name="Wu G."/>
            <person name="Miyauchi S."/>
            <person name="Morin E."/>
            <person name="Kuo A."/>
            <person name="Drula E."/>
            <person name="Varga T."/>
            <person name="Kohler A."/>
            <person name="Feng B."/>
            <person name="Cao Y."/>
            <person name="Lipzen A."/>
            <person name="Daum C."/>
            <person name="Hundley H."/>
            <person name="Pangilinan J."/>
            <person name="Johnson J."/>
            <person name="Barry K."/>
            <person name="LaButti K."/>
            <person name="Ng V."/>
            <person name="Ahrendt S."/>
            <person name="Min B."/>
            <person name="Choi I.G."/>
            <person name="Park H."/>
            <person name="Plett J.M."/>
            <person name="Magnuson J."/>
            <person name="Spatafora J.W."/>
            <person name="Nagy L.G."/>
            <person name="Henrissat B."/>
            <person name="Grigoriev I.V."/>
            <person name="Yang Z.L."/>
            <person name="Xu J."/>
            <person name="Martin F.M."/>
        </authorList>
    </citation>
    <scope>NUCLEOTIDE SEQUENCE</scope>
    <source>
        <strain evidence="7">KKN 215</strain>
    </source>
</reference>
<evidence type="ECO:0000313" key="7">
    <source>
        <dbReference type="EMBL" id="KAH8083756.1"/>
    </source>
</evidence>
<protein>
    <submittedName>
        <fullName evidence="7">Aldehyde dehydrogenase</fullName>
    </submittedName>
</protein>
<keyword evidence="8" id="KW-1185">Reference proteome</keyword>
<evidence type="ECO:0000313" key="8">
    <source>
        <dbReference type="Proteomes" id="UP000813824"/>
    </source>
</evidence>
<dbReference type="InterPro" id="IPR016163">
    <property type="entry name" value="Ald_DH_C"/>
</dbReference>